<sequence>DYLQTLSTPTYQGETGWTPEDFLTHFMTQLETTNQVSHDRYDSNALWLLGSYLPNSMPTPHLVPVGYWARDAGRKMHLTAHRTGNRLRGWVARSTVRLGT</sequence>
<organism evidence="1">
    <name type="scientific">marine sediment metagenome</name>
    <dbReference type="NCBI Taxonomy" id="412755"/>
    <lineage>
        <taxon>unclassified sequences</taxon>
        <taxon>metagenomes</taxon>
        <taxon>ecological metagenomes</taxon>
    </lineage>
</organism>
<protein>
    <submittedName>
        <fullName evidence="1">Uncharacterized protein</fullName>
    </submittedName>
</protein>
<gene>
    <name evidence="1" type="ORF">S03H2_09930</name>
</gene>
<name>X1F443_9ZZZZ</name>
<accession>X1F443</accession>
<feature type="non-terminal residue" evidence="1">
    <location>
        <position position="1"/>
    </location>
</feature>
<proteinExistence type="predicted"/>
<comment type="caution">
    <text evidence="1">The sequence shown here is derived from an EMBL/GenBank/DDBJ whole genome shotgun (WGS) entry which is preliminary data.</text>
</comment>
<reference evidence="1" key="1">
    <citation type="journal article" date="2014" name="Front. Microbiol.">
        <title>High frequency of phylogenetically diverse reductive dehalogenase-homologous genes in deep subseafloor sedimentary metagenomes.</title>
        <authorList>
            <person name="Kawai M."/>
            <person name="Futagami T."/>
            <person name="Toyoda A."/>
            <person name="Takaki Y."/>
            <person name="Nishi S."/>
            <person name="Hori S."/>
            <person name="Arai W."/>
            <person name="Tsubouchi T."/>
            <person name="Morono Y."/>
            <person name="Uchiyama I."/>
            <person name="Ito T."/>
            <person name="Fujiyama A."/>
            <person name="Inagaki F."/>
            <person name="Takami H."/>
        </authorList>
    </citation>
    <scope>NUCLEOTIDE SEQUENCE</scope>
    <source>
        <strain evidence="1">Expedition CK06-06</strain>
    </source>
</reference>
<dbReference type="EMBL" id="BARU01005143">
    <property type="protein sequence ID" value="GAH27345.1"/>
    <property type="molecule type" value="Genomic_DNA"/>
</dbReference>
<dbReference type="AlphaFoldDB" id="X1F443"/>
<evidence type="ECO:0000313" key="1">
    <source>
        <dbReference type="EMBL" id="GAH27345.1"/>
    </source>
</evidence>